<evidence type="ECO:0000256" key="2">
    <source>
        <dbReference type="ARBA" id="ARBA00022694"/>
    </source>
</evidence>
<feature type="binding site" evidence="8">
    <location>
        <position position="209"/>
    </location>
    <ligand>
        <name>Zn(2+)</name>
        <dbReference type="ChEBI" id="CHEBI:29105"/>
        <label>2</label>
        <note>catalytic</note>
    </ligand>
</feature>
<keyword evidence="7 8" id="KW-0862">Zinc</keyword>
<gene>
    <name evidence="8" type="primary">rnz</name>
    <name evidence="9" type="ORF">HU772_012365</name>
</gene>
<evidence type="ECO:0000256" key="1">
    <source>
        <dbReference type="ARBA" id="ARBA00011738"/>
    </source>
</evidence>
<evidence type="ECO:0000256" key="4">
    <source>
        <dbReference type="ARBA" id="ARBA00022723"/>
    </source>
</evidence>
<dbReference type="GO" id="GO:0042781">
    <property type="term" value="F:3'-tRNA processing endoribonuclease activity"/>
    <property type="evidence" value="ECO:0007669"/>
    <property type="project" value="UniProtKB-UniRule"/>
</dbReference>
<dbReference type="InterPro" id="IPR036866">
    <property type="entry name" value="RibonucZ/Hydroxyglut_hydro"/>
</dbReference>
<feature type="binding site" evidence="8">
    <location>
        <position position="64"/>
    </location>
    <ligand>
        <name>Zn(2+)</name>
        <dbReference type="ChEBI" id="CHEBI:29105"/>
        <label>1</label>
        <note>catalytic</note>
    </ligand>
</feature>
<dbReference type="AlphaFoldDB" id="A0A9E6Q1V4"/>
<dbReference type="Pfam" id="PF23023">
    <property type="entry name" value="Anti-Pycsar_Apyc1"/>
    <property type="match status" value="1"/>
</dbReference>
<feature type="binding site" evidence="8">
    <location>
        <position position="268"/>
    </location>
    <ligand>
        <name>Zn(2+)</name>
        <dbReference type="ChEBI" id="CHEBI:29105"/>
        <label>2</label>
        <note>catalytic</note>
    </ligand>
</feature>
<dbReference type="Proteomes" id="UP000633418">
    <property type="component" value="Chromosome"/>
</dbReference>
<dbReference type="Gene3D" id="3.60.15.10">
    <property type="entry name" value="Ribonuclease Z/Hydroxyacylglutathione hydrolase-like"/>
    <property type="match status" value="1"/>
</dbReference>
<dbReference type="PANTHER" id="PTHR46018:SF2">
    <property type="entry name" value="ZINC PHOSPHODIESTERASE ELAC PROTEIN 1"/>
    <property type="match status" value="1"/>
</dbReference>
<keyword evidence="10" id="KW-1185">Reference proteome</keyword>
<evidence type="ECO:0000256" key="3">
    <source>
        <dbReference type="ARBA" id="ARBA00022722"/>
    </source>
</evidence>
<keyword evidence="6 8" id="KW-0378">Hydrolase</keyword>
<dbReference type="RefSeq" id="WP_186662121.1">
    <property type="nucleotide sequence ID" value="NZ_CP077095.1"/>
</dbReference>
<feature type="binding site" evidence="8">
    <location>
        <position position="67"/>
    </location>
    <ligand>
        <name>Zn(2+)</name>
        <dbReference type="ChEBI" id="CHEBI:29105"/>
        <label>2</label>
        <note>catalytic</note>
    </ligand>
</feature>
<keyword evidence="4 8" id="KW-0479">Metal-binding</keyword>
<sequence>MDLQFLGTSSGVPTKARNVSATAVIETSGKGWYLVDCGEGTQHQLLHSPLSLRDLRAIFITHVHGDHCFGLPGLLASAGMSGRQEPLPLVVPHALQAWVRQSLAVSESYLPFELQFADIESFAGMSFDNVQVGALTLSHRVPSWGYVFEESDPQPRLDTDRLRADGIAPGPLWGQLAHGQAVEYQGRVLDPRQYLLATRAVQRIIVCGDNDRPELLGELARDVDVLVHEATFTQPVIERAQGSFGHSTAAAVARFAEMAGVRNLVLTHFSARYQDKGGRGGSIEEVREEARAHYRGHLTLARDLRRYRLGRDGVLVEVD</sequence>
<evidence type="ECO:0000313" key="9">
    <source>
        <dbReference type="EMBL" id="QXI40820.1"/>
    </source>
</evidence>
<dbReference type="PANTHER" id="PTHR46018">
    <property type="entry name" value="ZINC PHOSPHODIESTERASE ELAC PROTEIN 1"/>
    <property type="match status" value="1"/>
</dbReference>
<protein>
    <recommendedName>
        <fullName evidence="8">Ribonuclease Z</fullName>
        <shortName evidence="8">RNase Z</shortName>
        <ecNumber evidence="8">3.1.26.11</ecNumber>
    </recommendedName>
    <alternativeName>
        <fullName evidence="8">tRNA 3 endonuclease</fullName>
    </alternativeName>
    <alternativeName>
        <fullName evidence="8">tRNase Z</fullName>
    </alternativeName>
</protein>
<keyword evidence="5 8" id="KW-0255">Endonuclease</keyword>
<feature type="binding site" evidence="8">
    <location>
        <position position="139"/>
    </location>
    <ligand>
        <name>Zn(2+)</name>
        <dbReference type="ChEBI" id="CHEBI:29105"/>
        <label>1</label>
        <note>catalytic</note>
    </ligand>
</feature>
<dbReference type="KEGG" id="pxn:HU772_012365"/>
<dbReference type="HAMAP" id="MF_01818">
    <property type="entry name" value="RNase_Z_BN"/>
    <property type="match status" value="1"/>
</dbReference>
<evidence type="ECO:0000256" key="5">
    <source>
        <dbReference type="ARBA" id="ARBA00022759"/>
    </source>
</evidence>
<feature type="binding site" evidence="8">
    <location>
        <position position="209"/>
    </location>
    <ligand>
        <name>Zn(2+)</name>
        <dbReference type="ChEBI" id="CHEBI:29105"/>
        <label>1</label>
        <note>catalytic</note>
    </ligand>
</feature>
<keyword evidence="2 8" id="KW-0819">tRNA processing</keyword>
<reference evidence="9 10" key="1">
    <citation type="journal article" date="2020" name="Microorganisms">
        <title>Reliable Identification of Environmental Pseudomonas Isolates Using the rpoD Gene.</title>
        <authorList>
            <consortium name="The Broad Institute Genome Sequencing Platform"/>
            <person name="Girard L."/>
            <person name="Lood C."/>
            <person name="Rokni-Zadeh H."/>
            <person name="van Noort V."/>
            <person name="Lavigne R."/>
            <person name="De Mot R."/>
        </authorList>
    </citation>
    <scope>NUCLEOTIDE SEQUENCE [LARGE SCALE GENOMIC DNA]</scope>
    <source>
        <strain evidence="9 10">RW9S1A</strain>
    </source>
</reference>
<evidence type="ECO:0000313" key="10">
    <source>
        <dbReference type="Proteomes" id="UP000633418"/>
    </source>
</evidence>
<dbReference type="SUPFAM" id="SSF56281">
    <property type="entry name" value="Metallo-hydrolase/oxidoreductase"/>
    <property type="match status" value="1"/>
</dbReference>
<comment type="similarity">
    <text evidence="8">Belongs to the RNase Z family.</text>
</comment>
<evidence type="ECO:0000256" key="8">
    <source>
        <dbReference type="HAMAP-Rule" id="MF_01818"/>
    </source>
</evidence>
<comment type="subunit">
    <text evidence="1 8">Homodimer.</text>
</comment>
<dbReference type="CDD" id="cd07717">
    <property type="entry name" value="RNaseZ_ZiPD-like_MBL-fold"/>
    <property type="match status" value="1"/>
</dbReference>
<name>A0A9E6Q1V4_9PSED</name>
<dbReference type="GO" id="GO:0008270">
    <property type="term" value="F:zinc ion binding"/>
    <property type="evidence" value="ECO:0007669"/>
    <property type="project" value="UniProtKB-UniRule"/>
</dbReference>
<feature type="binding site" evidence="8">
    <location>
        <position position="62"/>
    </location>
    <ligand>
        <name>Zn(2+)</name>
        <dbReference type="ChEBI" id="CHEBI:29105"/>
        <label>1</label>
        <note>catalytic</note>
    </ligand>
</feature>
<comment type="cofactor">
    <cofactor evidence="8">
        <name>Zn(2+)</name>
        <dbReference type="ChEBI" id="CHEBI:29105"/>
    </cofactor>
    <text evidence="8">Binds 2 Zn(2+) ions.</text>
</comment>
<comment type="function">
    <text evidence="8">Zinc phosphodiesterase, which displays some tRNA 3'-processing endonuclease activity. Probably involved in tRNA maturation, by removing a 3'-trailer from precursor tRNA.</text>
</comment>
<evidence type="ECO:0000256" key="6">
    <source>
        <dbReference type="ARBA" id="ARBA00022801"/>
    </source>
</evidence>
<accession>A0A9E6Q1V4</accession>
<dbReference type="NCBIfam" id="NF000801">
    <property type="entry name" value="PRK00055.1-3"/>
    <property type="match status" value="1"/>
</dbReference>
<organism evidence="9 10">
    <name type="scientific">Pseudomonas xantholysinigenes</name>
    <dbReference type="NCBI Taxonomy" id="2745490"/>
    <lineage>
        <taxon>Bacteria</taxon>
        <taxon>Pseudomonadati</taxon>
        <taxon>Pseudomonadota</taxon>
        <taxon>Gammaproteobacteria</taxon>
        <taxon>Pseudomonadales</taxon>
        <taxon>Pseudomonadaceae</taxon>
        <taxon>Pseudomonas</taxon>
    </lineage>
</organism>
<dbReference type="EC" id="3.1.26.11" evidence="8"/>
<dbReference type="InterPro" id="IPR013471">
    <property type="entry name" value="RNase_Z/BN"/>
</dbReference>
<comment type="catalytic activity">
    <reaction evidence="8">
        <text>Endonucleolytic cleavage of RNA, removing extra 3' nucleotides from tRNA precursor, generating 3' termini of tRNAs. A 3'-hydroxy group is left at the tRNA terminus and a 5'-phosphoryl group is left at the trailer molecule.</text>
        <dbReference type="EC" id="3.1.26.11"/>
    </reaction>
</comment>
<proteinExistence type="inferred from homology"/>
<dbReference type="EMBL" id="CP077095">
    <property type="protein sequence ID" value="QXI40820.1"/>
    <property type="molecule type" value="Genomic_DNA"/>
</dbReference>
<feature type="binding site" evidence="8">
    <location>
        <position position="66"/>
    </location>
    <ligand>
        <name>Zn(2+)</name>
        <dbReference type="ChEBI" id="CHEBI:29105"/>
        <label>2</label>
        <note>catalytic</note>
    </ligand>
</feature>
<keyword evidence="3 8" id="KW-0540">Nuclease</keyword>
<evidence type="ECO:0000256" key="7">
    <source>
        <dbReference type="ARBA" id="ARBA00022833"/>
    </source>
</evidence>
<reference evidence="9 10" key="2">
    <citation type="journal article" date="2021" name="Microorganisms">
        <title>The Ever-Expanding Pseudomonas Genus: Description of 43 New Species and Partition of the Pseudomonas putida Group.</title>
        <authorList>
            <person name="Girard L."/>
            <person name="Lood C."/>
            <person name="Hofte M."/>
            <person name="Vandamme P."/>
            <person name="Rokni-Zadeh H."/>
            <person name="van Noort V."/>
            <person name="Lavigne R."/>
            <person name="De Mot R."/>
        </authorList>
    </citation>
    <scope>NUCLEOTIDE SEQUENCE [LARGE SCALE GENOMIC DNA]</scope>
    <source>
        <strain evidence="9 10">RW9S1A</strain>
    </source>
</reference>
<feature type="active site" description="Proton acceptor" evidence="8">
    <location>
        <position position="66"/>
    </location>
</feature>